<proteinExistence type="predicted"/>
<organism evidence="2 3">
    <name type="scientific">Knipowitschia caucasica</name>
    <name type="common">Caucasian dwarf goby</name>
    <name type="synonym">Pomatoschistus caucasicus</name>
    <dbReference type="NCBI Taxonomy" id="637954"/>
    <lineage>
        <taxon>Eukaryota</taxon>
        <taxon>Metazoa</taxon>
        <taxon>Chordata</taxon>
        <taxon>Craniata</taxon>
        <taxon>Vertebrata</taxon>
        <taxon>Euteleostomi</taxon>
        <taxon>Actinopterygii</taxon>
        <taxon>Neopterygii</taxon>
        <taxon>Teleostei</taxon>
        <taxon>Neoteleostei</taxon>
        <taxon>Acanthomorphata</taxon>
        <taxon>Gobiaria</taxon>
        <taxon>Gobiiformes</taxon>
        <taxon>Gobioidei</taxon>
        <taxon>Gobiidae</taxon>
        <taxon>Gobiinae</taxon>
        <taxon>Knipowitschia</taxon>
    </lineage>
</organism>
<sequence length="102" mass="11257">MWSKCHSSSQYSFTHRHAGAGGSAGGRRPLHRHQSHRFPLVRPELRSPQPQEPLDEHVMAASSLLGDEGWGCDLSAGGREESGEGQCNEVIGYGKDVLMWHH</sequence>
<keyword evidence="3" id="KW-1185">Reference proteome</keyword>
<name>A0AAV2IZR3_KNICA</name>
<evidence type="ECO:0000313" key="3">
    <source>
        <dbReference type="Proteomes" id="UP001497482"/>
    </source>
</evidence>
<dbReference type="Proteomes" id="UP001497482">
    <property type="component" value="Chromosome 10"/>
</dbReference>
<dbReference type="EMBL" id="OZ035832">
    <property type="protein sequence ID" value="CAL1570764.1"/>
    <property type="molecule type" value="Genomic_DNA"/>
</dbReference>
<feature type="compositionally biased region" description="Polar residues" evidence="1">
    <location>
        <begin position="1"/>
        <end position="13"/>
    </location>
</feature>
<dbReference type="AlphaFoldDB" id="A0AAV2IZR3"/>
<evidence type="ECO:0000313" key="2">
    <source>
        <dbReference type="EMBL" id="CAL1570764.1"/>
    </source>
</evidence>
<protein>
    <submittedName>
        <fullName evidence="2">Uncharacterized protein</fullName>
    </submittedName>
</protein>
<evidence type="ECO:0000256" key="1">
    <source>
        <dbReference type="SAM" id="MobiDB-lite"/>
    </source>
</evidence>
<reference evidence="2 3" key="1">
    <citation type="submission" date="2024-04" db="EMBL/GenBank/DDBJ databases">
        <authorList>
            <person name="Waldvogel A.-M."/>
            <person name="Schoenle A."/>
        </authorList>
    </citation>
    <scope>NUCLEOTIDE SEQUENCE [LARGE SCALE GENOMIC DNA]</scope>
</reference>
<feature type="region of interest" description="Disordered" evidence="1">
    <location>
        <begin position="1"/>
        <end position="51"/>
    </location>
</feature>
<accession>A0AAV2IZR3</accession>
<gene>
    <name evidence="2" type="ORF">KC01_LOCUS2992</name>
</gene>